<dbReference type="InterPro" id="IPR000421">
    <property type="entry name" value="FA58C"/>
</dbReference>
<evidence type="ECO:0000313" key="4">
    <source>
        <dbReference type="Proteomes" id="UP001528920"/>
    </source>
</evidence>
<feature type="signal peptide" evidence="1">
    <location>
        <begin position="1"/>
        <end position="27"/>
    </location>
</feature>
<accession>A0ABT5VTP1</accession>
<dbReference type="InterPro" id="IPR031712">
    <property type="entry name" value="DUF5077"/>
</dbReference>
<dbReference type="Pfam" id="PF16871">
    <property type="entry name" value="DUF5077"/>
    <property type="match status" value="1"/>
</dbReference>
<feature type="chain" id="PRO_5047531085" evidence="1">
    <location>
        <begin position="28"/>
        <end position="614"/>
    </location>
</feature>
<organism evidence="3 4">
    <name type="scientific">Paralabilibaculum antarcticum</name>
    <dbReference type="NCBI Taxonomy" id="2912572"/>
    <lineage>
        <taxon>Bacteria</taxon>
        <taxon>Pseudomonadati</taxon>
        <taxon>Bacteroidota</taxon>
        <taxon>Bacteroidia</taxon>
        <taxon>Marinilabiliales</taxon>
        <taxon>Marinifilaceae</taxon>
        <taxon>Paralabilibaculum</taxon>
    </lineage>
</organism>
<comment type="caution">
    <text evidence="3">The sequence shown here is derived from an EMBL/GenBank/DDBJ whole genome shotgun (WGS) entry which is preliminary data.</text>
</comment>
<dbReference type="EMBL" id="JAKJSC010000002">
    <property type="protein sequence ID" value="MDE5418792.1"/>
    <property type="molecule type" value="Genomic_DNA"/>
</dbReference>
<keyword evidence="1" id="KW-0732">Signal</keyword>
<name>A0ABT5VTP1_9BACT</name>
<feature type="domain" description="F5/8 type C" evidence="2">
    <location>
        <begin position="456"/>
        <end position="564"/>
    </location>
</feature>
<evidence type="ECO:0000313" key="3">
    <source>
        <dbReference type="EMBL" id="MDE5418792.1"/>
    </source>
</evidence>
<reference evidence="3 4" key="1">
    <citation type="submission" date="2022-01" db="EMBL/GenBank/DDBJ databases">
        <title>Labilibaculum sp. nov, a marine bacterium isolated from Antarctica.</title>
        <authorList>
            <person name="Dai W."/>
        </authorList>
    </citation>
    <scope>NUCLEOTIDE SEQUENCE [LARGE SCALE GENOMIC DNA]</scope>
    <source>
        <strain evidence="3 4">DW002</strain>
    </source>
</reference>
<sequence>MRALSKIGKITSVVFFLLALIIAPSCSSDEADLVDEKDEVDDPVIPVTDPLTALVVSVPCEGNSWVVSNPTATEKLVVVGGIKNWTNSDDKIRTFFYAKETGAIEVGILARFVGATTLKITLGSETKQVDFEASDSKEKHYAGSFTIDKIGYQFVELEGISKEGNSFGDVSDILLGTSSWDTDISFVDKEWFYWGRRGPSVHLNFEEPANKNITWFYNELTVPVGKDPIGSYYMANGFSSGYFGMQVNSETERRILFSVWSAYDTQDPNQIPDEYTVEPLGYGSGVTVGEFGGEGSGAQSYWVYDWKPGTTYKFLLKGESKADNSIDYTAYFYAPEVGDWKLIASFRRPFPTGQHLSRLHSFLENFNTSMGDEVRQVNYTNQWIYDTQGSWTEMTKATFTTDATGNDGARLDYDGGKEGDHFYLRNCGFFSDNETPNTSFSRTAKGITPDVDFSKLEVPSINSSTQTLMDRTSWSIVDYSSQEDQGGEGDTGRAIDVLDGDKDTYWHSCWSGSCTATAPHNITIDMGQVNTVDGFSFTQRQNLSRTVKKIEIQVSDDNTSWESLGDYVLEKITKHQYIHLSGTKAFRYFKFIAKESHDGTNNAAMAEIATYILE</sequence>
<dbReference type="SUPFAM" id="SSF49785">
    <property type="entry name" value="Galactose-binding domain-like"/>
    <property type="match status" value="1"/>
</dbReference>
<evidence type="ECO:0000256" key="1">
    <source>
        <dbReference type="SAM" id="SignalP"/>
    </source>
</evidence>
<dbReference type="Gene3D" id="2.60.120.260">
    <property type="entry name" value="Galactose-binding domain-like"/>
    <property type="match status" value="1"/>
</dbReference>
<evidence type="ECO:0000259" key="2">
    <source>
        <dbReference type="PROSITE" id="PS50022"/>
    </source>
</evidence>
<dbReference type="Pfam" id="PF00754">
    <property type="entry name" value="F5_F8_type_C"/>
    <property type="match status" value="1"/>
</dbReference>
<dbReference type="PROSITE" id="PS50022">
    <property type="entry name" value="FA58C_3"/>
    <property type="match status" value="1"/>
</dbReference>
<dbReference type="Proteomes" id="UP001528920">
    <property type="component" value="Unassembled WGS sequence"/>
</dbReference>
<dbReference type="InterPro" id="IPR021862">
    <property type="entry name" value="DUF3472"/>
</dbReference>
<keyword evidence="4" id="KW-1185">Reference proteome</keyword>
<protein>
    <submittedName>
        <fullName evidence="3">DUF3472 domain-containing protein</fullName>
    </submittedName>
</protein>
<gene>
    <name evidence="3" type="ORF">L3049_12320</name>
</gene>
<dbReference type="InterPro" id="IPR008979">
    <property type="entry name" value="Galactose-bd-like_sf"/>
</dbReference>
<proteinExistence type="predicted"/>
<dbReference type="RefSeq" id="WP_275110124.1">
    <property type="nucleotide sequence ID" value="NZ_JAKJSC010000002.1"/>
</dbReference>
<dbReference type="Pfam" id="PF11958">
    <property type="entry name" value="DUF3472"/>
    <property type="match status" value="1"/>
</dbReference>